<dbReference type="Pfam" id="PF13242">
    <property type="entry name" value="Hydrolase_like"/>
    <property type="match status" value="1"/>
</dbReference>
<dbReference type="AlphaFoldDB" id="A0A919RMN5"/>
<protein>
    <submittedName>
        <fullName evidence="2">Haloacid dehalogenase</fullName>
    </submittedName>
</protein>
<gene>
    <name evidence="2" type="ORF">Ssi02_68110</name>
</gene>
<dbReference type="Gene3D" id="3.40.50.1000">
    <property type="entry name" value="HAD superfamily/HAD-like"/>
    <property type="match status" value="2"/>
</dbReference>
<comment type="caution">
    <text evidence="2">The sequence shown here is derived from an EMBL/GenBank/DDBJ whole genome shotgun (WGS) entry which is preliminary data.</text>
</comment>
<dbReference type="EMBL" id="BOOW01000046">
    <property type="protein sequence ID" value="GII96580.1"/>
    <property type="molecule type" value="Genomic_DNA"/>
</dbReference>
<dbReference type="InterPro" id="IPR023214">
    <property type="entry name" value="HAD_sf"/>
</dbReference>
<reference evidence="2" key="1">
    <citation type="submission" date="2021-01" db="EMBL/GenBank/DDBJ databases">
        <title>Whole genome shotgun sequence of Sinosporangium siamense NBRC 109515.</title>
        <authorList>
            <person name="Komaki H."/>
            <person name="Tamura T."/>
        </authorList>
    </citation>
    <scope>NUCLEOTIDE SEQUENCE</scope>
    <source>
        <strain evidence="2">NBRC 109515</strain>
    </source>
</reference>
<dbReference type="NCBIfam" id="TIGR01460">
    <property type="entry name" value="HAD-SF-IIA"/>
    <property type="match status" value="1"/>
</dbReference>
<dbReference type="GO" id="GO:0005737">
    <property type="term" value="C:cytoplasm"/>
    <property type="evidence" value="ECO:0007669"/>
    <property type="project" value="TreeGrafter"/>
</dbReference>
<dbReference type="InterPro" id="IPR006357">
    <property type="entry name" value="HAD-SF_hydro_IIA"/>
</dbReference>
<dbReference type="InterPro" id="IPR036412">
    <property type="entry name" value="HAD-like_sf"/>
</dbReference>
<accession>A0A919RMN5</accession>
<evidence type="ECO:0000259" key="1">
    <source>
        <dbReference type="Pfam" id="PF18407"/>
    </source>
</evidence>
<dbReference type="RefSeq" id="WP_204031573.1">
    <property type="nucleotide sequence ID" value="NZ_BOOW01000046.1"/>
</dbReference>
<dbReference type="Pfam" id="PF13344">
    <property type="entry name" value="Hydrolase_6"/>
    <property type="match status" value="1"/>
</dbReference>
<dbReference type="Pfam" id="PF18407">
    <property type="entry name" value="GNAT_like"/>
    <property type="match status" value="1"/>
</dbReference>
<evidence type="ECO:0000313" key="3">
    <source>
        <dbReference type="Proteomes" id="UP000606172"/>
    </source>
</evidence>
<proteinExistence type="predicted"/>
<feature type="domain" description="GCN5-related N-acetyltransferase-like" evidence="1">
    <location>
        <begin position="278"/>
        <end position="321"/>
    </location>
</feature>
<dbReference type="Proteomes" id="UP000606172">
    <property type="component" value="Unassembled WGS sequence"/>
</dbReference>
<dbReference type="PANTHER" id="PTHR19288:SF95">
    <property type="entry name" value="D-GLYCEROL 3-PHOSPHATE PHOSPHATASE"/>
    <property type="match status" value="1"/>
</dbReference>
<keyword evidence="3" id="KW-1185">Reference proteome</keyword>
<organism evidence="2 3">
    <name type="scientific">Sinosporangium siamense</name>
    <dbReference type="NCBI Taxonomy" id="1367973"/>
    <lineage>
        <taxon>Bacteria</taxon>
        <taxon>Bacillati</taxon>
        <taxon>Actinomycetota</taxon>
        <taxon>Actinomycetes</taxon>
        <taxon>Streptosporangiales</taxon>
        <taxon>Streptosporangiaceae</taxon>
        <taxon>Sinosporangium</taxon>
    </lineage>
</organism>
<dbReference type="PANTHER" id="PTHR19288">
    <property type="entry name" value="4-NITROPHENYLPHOSPHATASE-RELATED"/>
    <property type="match status" value="1"/>
</dbReference>
<sequence>MGVNALLHNYDTLLLDLDGVVYLGAHPIPAAPESLTEAARLGTRLAYCTNNASRTPAAIAEHLTALGVPATPEDVVTAAQAAARLILERVGPGAPVLVVGAMGLRSAVRELGLRPVTTALDRPAAVVEGFAPDLSYSLIREGALAVRQGALFVASNSDTTMPTGRGEVPGNGSLTQVIAHATGVAPIVAGKPERPMHRESILRTGSLRPLVVGDRLDTDIEGATNASVDSLLVLTGVAQPLDILTAAPHHRPTYIGADLSVLHHPYPDVTAHGDTWTCRTWTATWSESGLSLNGHGDPVDALRAAAAATWHAAGDGRADPATLKPALDVILA</sequence>
<dbReference type="InterPro" id="IPR041065">
    <property type="entry name" value="GNAT-like"/>
</dbReference>
<name>A0A919RMN5_9ACTN</name>
<dbReference type="GO" id="GO:0016791">
    <property type="term" value="F:phosphatase activity"/>
    <property type="evidence" value="ECO:0007669"/>
    <property type="project" value="TreeGrafter"/>
</dbReference>
<evidence type="ECO:0000313" key="2">
    <source>
        <dbReference type="EMBL" id="GII96580.1"/>
    </source>
</evidence>
<dbReference type="SUPFAM" id="SSF56784">
    <property type="entry name" value="HAD-like"/>
    <property type="match status" value="1"/>
</dbReference>